<evidence type="ECO:0000313" key="8">
    <source>
        <dbReference type="Proteomes" id="UP000002072"/>
    </source>
</evidence>
<dbReference type="HOGENOM" id="CLU_555387_0_0_0"/>
<keyword evidence="8" id="KW-1185">Reference proteome</keyword>
<accession>D1AWP6</accession>
<evidence type="ECO:0000256" key="1">
    <source>
        <dbReference type="ARBA" id="ARBA00004442"/>
    </source>
</evidence>
<name>D1AWP6_STRM9</name>
<dbReference type="PANTHER" id="PTHR30329">
    <property type="entry name" value="STATOR ELEMENT OF FLAGELLAR MOTOR COMPLEX"/>
    <property type="match status" value="1"/>
</dbReference>
<dbReference type="InterPro" id="IPR006665">
    <property type="entry name" value="OmpA-like"/>
</dbReference>
<dbReference type="PROSITE" id="PS51123">
    <property type="entry name" value="OMPA_2"/>
    <property type="match status" value="1"/>
</dbReference>
<feature type="chain" id="PRO_5003020530" evidence="5">
    <location>
        <begin position="19"/>
        <end position="491"/>
    </location>
</feature>
<gene>
    <name evidence="7" type="ordered locus">Smon_0237</name>
</gene>
<keyword evidence="2 4" id="KW-0472">Membrane</keyword>
<evidence type="ECO:0000256" key="3">
    <source>
        <dbReference type="ARBA" id="ARBA00023237"/>
    </source>
</evidence>
<dbReference type="InterPro" id="IPR022086">
    <property type="entry name" value="IMCp"/>
</dbReference>
<dbReference type="PRINTS" id="PR01021">
    <property type="entry name" value="OMPADOMAIN"/>
</dbReference>
<keyword evidence="3" id="KW-0998">Cell outer membrane</keyword>
<dbReference type="SUPFAM" id="SSF103088">
    <property type="entry name" value="OmpA-like"/>
    <property type="match status" value="1"/>
</dbReference>
<keyword evidence="5" id="KW-0732">Signal</keyword>
<feature type="domain" description="OmpA-like" evidence="6">
    <location>
        <begin position="355"/>
        <end position="483"/>
    </location>
</feature>
<dbReference type="PANTHER" id="PTHR30329:SF21">
    <property type="entry name" value="LIPOPROTEIN YIAD-RELATED"/>
    <property type="match status" value="1"/>
</dbReference>
<dbReference type="KEGG" id="smf:Smon_0237"/>
<evidence type="ECO:0000256" key="4">
    <source>
        <dbReference type="PROSITE-ProRule" id="PRU00473"/>
    </source>
</evidence>
<dbReference type="CDD" id="cd07185">
    <property type="entry name" value="OmpA_C-like"/>
    <property type="match status" value="1"/>
</dbReference>
<sequence length="491" mass="54792">MKKFFLILTALTALNAVAGVELQIKGGYDVFRRQSENNKFFNGQDKDLERGFVINAELFPINQHKVEIGIGAEYNFSDKTAGYTYQKHSDVTMPNNGNNDKRYHHVPVYAVIKANVIQLETGDAPLAIVGKLGYGFVREHANVTNKGTGGLYYAVGLNGEYGPFVVEALASRTHLMVVENGMQPSAAAAAQPAAQSNDLMKKSNVINKVGITAGLRLGQLSKPVVEEPKLPIEPEVKPEVKPEPKPEVIEKIVEKIVEVPVEKIVEKIVEVPVEKIVEKIVEVPVEKVVEKIVEVPVEKMVEKIVEVPVEKMVEKIVEVPVEKVVEKMVEVPVEKIVEKEKEVVKEVEVPVHIKPQIKKIELSADALFKFDKYKLEDMLEKGKMEIQELVKKLSTDYVRLDRIDIIGHTDRLGSDSYNLALGLRRAQTVRSYLQELGVTTPITVASKGKRDPKVKCPGTKATAKLKQCLLPNRRVEINLTGLEVRYLEDNK</sequence>
<dbReference type="InterPro" id="IPR036737">
    <property type="entry name" value="OmpA-like_sf"/>
</dbReference>
<dbReference type="Proteomes" id="UP000002072">
    <property type="component" value="Chromosome"/>
</dbReference>
<dbReference type="Pfam" id="PF00691">
    <property type="entry name" value="OmpA"/>
    <property type="match status" value="1"/>
</dbReference>
<evidence type="ECO:0000256" key="5">
    <source>
        <dbReference type="SAM" id="SignalP"/>
    </source>
</evidence>
<dbReference type="GO" id="GO:0009279">
    <property type="term" value="C:cell outer membrane"/>
    <property type="evidence" value="ECO:0007669"/>
    <property type="project" value="UniProtKB-SubCell"/>
</dbReference>
<comment type="subcellular location">
    <subcellularLocation>
        <location evidence="1">Cell outer membrane</location>
    </subcellularLocation>
</comment>
<dbReference type="AlphaFoldDB" id="D1AWP6"/>
<dbReference type="eggNOG" id="COG2885">
    <property type="taxonomic scope" value="Bacteria"/>
</dbReference>
<dbReference type="Gene3D" id="3.30.1330.60">
    <property type="entry name" value="OmpA-like domain"/>
    <property type="match status" value="1"/>
</dbReference>
<dbReference type="InterPro" id="IPR050330">
    <property type="entry name" value="Bact_OuterMem_StrucFunc"/>
</dbReference>
<evidence type="ECO:0000313" key="7">
    <source>
        <dbReference type="EMBL" id="ACZ00722.1"/>
    </source>
</evidence>
<evidence type="ECO:0000256" key="2">
    <source>
        <dbReference type="ARBA" id="ARBA00023136"/>
    </source>
</evidence>
<dbReference type="GeneID" id="29673063"/>
<proteinExistence type="predicted"/>
<dbReference type="EMBL" id="CP001779">
    <property type="protein sequence ID" value="ACZ00722.1"/>
    <property type="molecule type" value="Genomic_DNA"/>
</dbReference>
<reference evidence="7 8" key="1">
    <citation type="journal article" date="2009" name="Stand. Genomic Sci.">
        <title>Complete genome sequence of Streptobacillus moniliformis type strain (9901T).</title>
        <authorList>
            <person name="Nolan M."/>
            <person name="Gronow S."/>
            <person name="Lapidus A."/>
            <person name="Ivanova N."/>
            <person name="Copeland A."/>
            <person name="Lucas S."/>
            <person name="Del Rio T.G."/>
            <person name="Chen F."/>
            <person name="Tice H."/>
            <person name="Pitluck S."/>
            <person name="Cheng J.F."/>
            <person name="Sims D."/>
            <person name="Meincke L."/>
            <person name="Bruce D."/>
            <person name="Goodwin L."/>
            <person name="Brettin T."/>
            <person name="Han C."/>
            <person name="Detter J.C."/>
            <person name="Ovchinikova G."/>
            <person name="Pati A."/>
            <person name="Mavromatis K."/>
            <person name="Mikhailova N."/>
            <person name="Chen A."/>
            <person name="Palaniappan K."/>
            <person name="Land M."/>
            <person name="Hauser L."/>
            <person name="Chang Y.J."/>
            <person name="Jeffries C.D."/>
            <person name="Rohde M."/>
            <person name="Sproer C."/>
            <person name="Goker M."/>
            <person name="Bristow J."/>
            <person name="Eisen J.A."/>
            <person name="Markowitz V."/>
            <person name="Hugenholtz P."/>
            <person name="Kyrpides N.C."/>
            <person name="Klenk H.P."/>
            <person name="Chain P."/>
        </authorList>
    </citation>
    <scope>NUCLEOTIDE SEQUENCE [LARGE SCALE GENOMIC DNA]</scope>
    <source>
        <strain evidence="8">ATCC 14647 / DSM 12112 / NCTC 10651 / 9901</strain>
    </source>
</reference>
<evidence type="ECO:0000259" key="6">
    <source>
        <dbReference type="PROSITE" id="PS51123"/>
    </source>
</evidence>
<dbReference type="STRING" id="519441.Smon_0237"/>
<feature type="signal peptide" evidence="5">
    <location>
        <begin position="1"/>
        <end position="18"/>
    </location>
</feature>
<dbReference type="RefSeq" id="WP_012858280.1">
    <property type="nucleotide sequence ID" value="NC_013515.1"/>
</dbReference>
<protein>
    <submittedName>
        <fullName evidence="7">OmpA/MotB domain protein</fullName>
    </submittedName>
</protein>
<dbReference type="InterPro" id="IPR006664">
    <property type="entry name" value="OMP_bac"/>
</dbReference>
<organism evidence="7 8">
    <name type="scientific">Streptobacillus moniliformis (strain ATCC 14647 / DSM 12112 / NCTC 10651 / 9901)</name>
    <dbReference type="NCBI Taxonomy" id="519441"/>
    <lineage>
        <taxon>Bacteria</taxon>
        <taxon>Fusobacteriati</taxon>
        <taxon>Fusobacteriota</taxon>
        <taxon>Fusobacteriia</taxon>
        <taxon>Fusobacteriales</taxon>
        <taxon>Leptotrichiaceae</taxon>
        <taxon>Streptobacillus</taxon>
    </lineage>
</organism>
<dbReference type="Pfam" id="PF12314">
    <property type="entry name" value="IMCp"/>
    <property type="match status" value="1"/>
</dbReference>